<name>A0AAN7BMM7_9PEZI</name>
<dbReference type="SUPFAM" id="SSF52540">
    <property type="entry name" value="P-loop containing nucleoside triphosphate hydrolases"/>
    <property type="match status" value="1"/>
</dbReference>
<reference evidence="2" key="1">
    <citation type="journal article" date="2023" name="Mol. Phylogenet. Evol.">
        <title>Genome-scale phylogeny and comparative genomics of the fungal order Sordariales.</title>
        <authorList>
            <person name="Hensen N."/>
            <person name="Bonometti L."/>
            <person name="Westerberg I."/>
            <person name="Brannstrom I.O."/>
            <person name="Guillou S."/>
            <person name="Cros-Aarteil S."/>
            <person name="Calhoun S."/>
            <person name="Haridas S."/>
            <person name="Kuo A."/>
            <person name="Mondo S."/>
            <person name="Pangilinan J."/>
            <person name="Riley R."/>
            <person name="LaButti K."/>
            <person name="Andreopoulos B."/>
            <person name="Lipzen A."/>
            <person name="Chen C."/>
            <person name="Yan M."/>
            <person name="Daum C."/>
            <person name="Ng V."/>
            <person name="Clum A."/>
            <person name="Steindorff A."/>
            <person name="Ohm R.A."/>
            <person name="Martin F."/>
            <person name="Silar P."/>
            <person name="Natvig D.O."/>
            <person name="Lalanne C."/>
            <person name="Gautier V."/>
            <person name="Ament-Velasquez S.L."/>
            <person name="Kruys A."/>
            <person name="Hutchinson M.I."/>
            <person name="Powell A.J."/>
            <person name="Barry K."/>
            <person name="Miller A.N."/>
            <person name="Grigoriev I.V."/>
            <person name="Debuchy R."/>
            <person name="Gladieux P."/>
            <person name="Hiltunen Thoren M."/>
            <person name="Johannesson H."/>
        </authorList>
    </citation>
    <scope>NUCLEOTIDE SEQUENCE</scope>
    <source>
        <strain evidence="2">CBS 990.96</strain>
    </source>
</reference>
<organism evidence="2 3">
    <name type="scientific">Podospora fimiseda</name>
    <dbReference type="NCBI Taxonomy" id="252190"/>
    <lineage>
        <taxon>Eukaryota</taxon>
        <taxon>Fungi</taxon>
        <taxon>Dikarya</taxon>
        <taxon>Ascomycota</taxon>
        <taxon>Pezizomycotina</taxon>
        <taxon>Sordariomycetes</taxon>
        <taxon>Sordariomycetidae</taxon>
        <taxon>Sordariales</taxon>
        <taxon>Podosporaceae</taxon>
        <taxon>Podospora</taxon>
    </lineage>
</organism>
<dbReference type="InterPro" id="IPR027417">
    <property type="entry name" value="P-loop_NTPase"/>
</dbReference>
<evidence type="ECO:0000256" key="1">
    <source>
        <dbReference type="SAM" id="Phobius"/>
    </source>
</evidence>
<evidence type="ECO:0000313" key="2">
    <source>
        <dbReference type="EMBL" id="KAK4225773.1"/>
    </source>
</evidence>
<accession>A0AAN7BMM7</accession>
<dbReference type="EMBL" id="MU865359">
    <property type="protein sequence ID" value="KAK4225773.1"/>
    <property type="molecule type" value="Genomic_DNA"/>
</dbReference>
<evidence type="ECO:0000313" key="3">
    <source>
        <dbReference type="Proteomes" id="UP001301958"/>
    </source>
</evidence>
<proteinExistence type="predicted"/>
<gene>
    <name evidence="2" type="ORF">QBC38DRAFT_481997</name>
</gene>
<comment type="caution">
    <text evidence="2">The sequence shown here is derived from an EMBL/GenBank/DDBJ whole genome shotgun (WGS) entry which is preliminary data.</text>
</comment>
<dbReference type="Proteomes" id="UP001301958">
    <property type="component" value="Unassembled WGS sequence"/>
</dbReference>
<reference evidence="2" key="2">
    <citation type="submission" date="2023-05" db="EMBL/GenBank/DDBJ databases">
        <authorList>
            <consortium name="Lawrence Berkeley National Laboratory"/>
            <person name="Steindorff A."/>
            <person name="Hensen N."/>
            <person name="Bonometti L."/>
            <person name="Westerberg I."/>
            <person name="Brannstrom I.O."/>
            <person name="Guillou S."/>
            <person name="Cros-Aarteil S."/>
            <person name="Calhoun S."/>
            <person name="Haridas S."/>
            <person name="Kuo A."/>
            <person name="Mondo S."/>
            <person name="Pangilinan J."/>
            <person name="Riley R."/>
            <person name="Labutti K."/>
            <person name="Andreopoulos B."/>
            <person name="Lipzen A."/>
            <person name="Chen C."/>
            <person name="Yanf M."/>
            <person name="Daum C."/>
            <person name="Ng V."/>
            <person name="Clum A."/>
            <person name="Ohm R."/>
            <person name="Martin F."/>
            <person name="Silar P."/>
            <person name="Natvig D."/>
            <person name="Lalanne C."/>
            <person name="Gautier V."/>
            <person name="Ament-Velasquez S.L."/>
            <person name="Kruys A."/>
            <person name="Hutchinson M.I."/>
            <person name="Powell A.J."/>
            <person name="Barry K."/>
            <person name="Miller A.N."/>
            <person name="Grigoriev I.V."/>
            <person name="Debuchy R."/>
            <person name="Gladieux P."/>
            <person name="Thoren M.H."/>
            <person name="Johannesson H."/>
        </authorList>
    </citation>
    <scope>NUCLEOTIDE SEQUENCE</scope>
    <source>
        <strain evidence="2">CBS 990.96</strain>
    </source>
</reference>
<dbReference type="Pfam" id="PF17784">
    <property type="entry name" value="Sulfotransfer_4"/>
    <property type="match status" value="1"/>
</dbReference>
<dbReference type="Gene3D" id="3.40.50.300">
    <property type="entry name" value="P-loop containing nucleotide triphosphate hydrolases"/>
    <property type="match status" value="1"/>
</dbReference>
<feature type="transmembrane region" description="Helical" evidence="1">
    <location>
        <begin position="297"/>
        <end position="317"/>
    </location>
</feature>
<keyword evidence="1" id="KW-0812">Transmembrane</keyword>
<keyword evidence="1" id="KW-1133">Transmembrane helix</keyword>
<keyword evidence="3" id="KW-1185">Reference proteome</keyword>
<dbReference type="PANTHER" id="PTHR36978">
    <property type="entry name" value="P-LOOP CONTAINING NUCLEOTIDE TRIPHOSPHATE HYDROLASE"/>
    <property type="match status" value="1"/>
</dbReference>
<dbReference type="AlphaFoldDB" id="A0AAN7BMM7"/>
<evidence type="ECO:0008006" key="4">
    <source>
        <dbReference type="Google" id="ProtNLM"/>
    </source>
</evidence>
<sequence>MSKTTSSKPLSSLPPLSSLLPSINFPLSSPIWTLLEKLYSLPPSPPPLARKNPMQVLCVGLPRSGTESLQQALLILGYDYTYHGWDIVYPSPSSTSQTPHPDAQLWSSLARKKFFSPSSPLTTTDFDSILSTSQAVTDAPCSLFASEIISAYPKAKVILNQRHDETAWQKSLVNTLVKANESWSFWLASWFDRECFWAWHVYERFLWPALFRVGPGETLRDGVEKRAEMVSREHCAMIRGLVPKERLLEWYIEDGWEPLCKFLGKPVPDVPFPHANAATGGWKAREEQCNKRWVEKAFLRLITGMNLLGLLVFVVVCKL</sequence>
<protein>
    <recommendedName>
        <fullName evidence="4">NAD dependent epimerase/dehydratase</fullName>
    </recommendedName>
</protein>
<dbReference type="PANTHER" id="PTHR36978:SF8">
    <property type="entry name" value="NAD DEPENDENT EPIMERASE_DEHYDRATASE"/>
    <property type="match status" value="1"/>
</dbReference>
<keyword evidence="1" id="KW-0472">Membrane</keyword>
<dbReference type="InterPro" id="IPR040632">
    <property type="entry name" value="Sulfotransfer_4"/>
</dbReference>